<organism evidence="2 3">
    <name type="scientific">Methanoregula boonei (strain DSM 21154 / JCM 14090 / 6A8)</name>
    <dbReference type="NCBI Taxonomy" id="456442"/>
    <lineage>
        <taxon>Archaea</taxon>
        <taxon>Methanobacteriati</taxon>
        <taxon>Methanobacteriota</taxon>
        <taxon>Stenosarchaea group</taxon>
        <taxon>Methanomicrobia</taxon>
        <taxon>Methanomicrobiales</taxon>
        <taxon>Methanoregulaceae</taxon>
        <taxon>Methanoregula</taxon>
    </lineage>
</organism>
<dbReference type="HOGENOM" id="CLU_112756_0_0_2"/>
<evidence type="ECO:0000256" key="1">
    <source>
        <dbReference type="SAM" id="Phobius"/>
    </source>
</evidence>
<feature type="transmembrane region" description="Helical" evidence="1">
    <location>
        <begin position="133"/>
        <end position="153"/>
    </location>
</feature>
<dbReference type="EMBL" id="CP000780">
    <property type="protein sequence ID" value="ABS55595.1"/>
    <property type="molecule type" value="Genomic_DNA"/>
</dbReference>
<dbReference type="Proteomes" id="UP000002408">
    <property type="component" value="Chromosome"/>
</dbReference>
<keyword evidence="1" id="KW-1133">Transmembrane helix</keyword>
<accession>A7I784</accession>
<proteinExistence type="predicted"/>
<keyword evidence="3" id="KW-1185">Reference proteome</keyword>
<evidence type="ECO:0000313" key="2">
    <source>
        <dbReference type="EMBL" id="ABS55595.1"/>
    </source>
</evidence>
<protein>
    <submittedName>
        <fullName evidence="2">Uncharacterized protein</fullName>
    </submittedName>
</protein>
<gene>
    <name evidence="2" type="ordered locus">Mboo_1077</name>
</gene>
<dbReference type="AlphaFoldDB" id="A7I784"/>
<feature type="transmembrane region" description="Helical" evidence="1">
    <location>
        <begin position="159"/>
        <end position="185"/>
    </location>
</feature>
<dbReference type="KEGG" id="mbn:Mboo_1077"/>
<dbReference type="eggNOG" id="arCOG05203">
    <property type="taxonomic scope" value="Archaea"/>
</dbReference>
<dbReference type="STRING" id="456442.Mboo_1077"/>
<reference evidence="3" key="1">
    <citation type="journal article" date="2015" name="Microbiology">
        <title>Genome of Methanoregula boonei 6A8 reveals adaptations to oligotrophic peatland environments.</title>
        <authorList>
            <person name="Braeuer S."/>
            <person name="Cadillo-Quiroz H."/>
            <person name="Kyrpides N."/>
            <person name="Woyke T."/>
            <person name="Goodwin L."/>
            <person name="Detter C."/>
            <person name="Podell S."/>
            <person name="Yavitt J.B."/>
            <person name="Zinder S.H."/>
        </authorList>
    </citation>
    <scope>NUCLEOTIDE SEQUENCE [LARGE SCALE GENOMIC DNA]</scope>
    <source>
        <strain evidence="3">DSM 21154 / JCM 14090 / 6A8</strain>
    </source>
</reference>
<name>A7I784_METB6</name>
<keyword evidence="1" id="KW-0472">Membrane</keyword>
<sequence>MASFADFIGSAAVRETMTSAPPNPVPDIESMYRQKDGRVLIEIKLNTVLQLFNSFDPAPFYEKELDTEAESYIVDTVQDFPTKTKFMIHIYLPAALAGTEEAKKIIPAIHNHFRYRMLVTERKFRARFRFGRYSLIIGLSFLAIALIASQIVATANDSFAAQLVSYALLITGWVAMWQPVTTLLYELWPILRRKRVYEKISTMEIEILPMPV</sequence>
<evidence type="ECO:0000313" key="3">
    <source>
        <dbReference type="Proteomes" id="UP000002408"/>
    </source>
</evidence>
<keyword evidence="1" id="KW-0812">Transmembrane</keyword>